<dbReference type="PANTHER" id="PTHR43582:SF2">
    <property type="entry name" value="LINEARMYCIN RESISTANCE ATP-BINDING PROTEIN LNRL"/>
    <property type="match status" value="1"/>
</dbReference>
<dbReference type="Pfam" id="PF00005">
    <property type="entry name" value="ABC_tran"/>
    <property type="match status" value="1"/>
</dbReference>
<dbReference type="PROSITE" id="PS50893">
    <property type="entry name" value="ABC_TRANSPORTER_2"/>
    <property type="match status" value="1"/>
</dbReference>
<proteinExistence type="predicted"/>
<dbReference type="Proteomes" id="UP000824201">
    <property type="component" value="Unassembled WGS sequence"/>
</dbReference>
<accession>A0A9D1JD23</accession>
<comment type="caution">
    <text evidence="4">The sequence shown here is derived from an EMBL/GenBank/DDBJ whole genome shotgun (WGS) entry which is preliminary data.</text>
</comment>
<dbReference type="InterPro" id="IPR003593">
    <property type="entry name" value="AAA+_ATPase"/>
</dbReference>
<dbReference type="Gene3D" id="3.40.50.300">
    <property type="entry name" value="P-loop containing nucleotide triphosphate hydrolases"/>
    <property type="match status" value="1"/>
</dbReference>
<organism evidence="4 5">
    <name type="scientific">Candidatus Fimimorpha faecalis</name>
    <dbReference type="NCBI Taxonomy" id="2840824"/>
    <lineage>
        <taxon>Bacteria</taxon>
        <taxon>Bacillati</taxon>
        <taxon>Bacillota</taxon>
        <taxon>Clostridia</taxon>
        <taxon>Eubacteriales</taxon>
        <taxon>Candidatus Fimimorpha</taxon>
    </lineage>
</organism>
<sequence length="314" mass="35756">MNVIQVENAVKRYKNGVQALSGCSLYVKSGEIFSLLGQNGAGKSTLIRILTTYLRPTSGTITVLGKDICKEAVKIRSQIACAAQQTSIDTYLSLEENMLFQSQLYKIPETEAKKRMEQLIADFGLNQYKKYPVSSYSGGVKRRLDIALTMMSNPKLLFLDEPTVGMDLQSRIAMWNMLKKIRDDFGTTIFLTTHYLEEADHLSNTICIMKDGKDVIQGSPLKLRSFLRQNTLQIQFRSDREAKTYLSSLQEHFPQKAICTKNTAVTMITDESRVDMEQVIRFLLEQHIPFYGIEIAQPTLEDVFLWMNNFSESQ</sequence>
<name>A0A9D1JD23_9FIRM</name>
<evidence type="ECO:0000256" key="1">
    <source>
        <dbReference type="ARBA" id="ARBA00022741"/>
    </source>
</evidence>
<dbReference type="SUPFAM" id="SSF52540">
    <property type="entry name" value="P-loop containing nucleoside triphosphate hydrolases"/>
    <property type="match status" value="1"/>
</dbReference>
<dbReference type="PANTHER" id="PTHR43582">
    <property type="entry name" value="LINEARMYCIN RESISTANCE ATP-BINDING PROTEIN LNRL"/>
    <property type="match status" value="1"/>
</dbReference>
<dbReference type="GO" id="GO:0016887">
    <property type="term" value="F:ATP hydrolysis activity"/>
    <property type="evidence" value="ECO:0007669"/>
    <property type="project" value="InterPro"/>
</dbReference>
<gene>
    <name evidence="4" type="ORF">IAC96_07290</name>
</gene>
<dbReference type="SMART" id="SM00382">
    <property type="entry name" value="AAA"/>
    <property type="match status" value="1"/>
</dbReference>
<feature type="domain" description="ABC transporter" evidence="3">
    <location>
        <begin position="4"/>
        <end position="236"/>
    </location>
</feature>
<evidence type="ECO:0000313" key="4">
    <source>
        <dbReference type="EMBL" id="HIR88738.1"/>
    </source>
</evidence>
<protein>
    <submittedName>
        <fullName evidence="4">ABC transporter ATP-binding protein</fullName>
    </submittedName>
</protein>
<evidence type="ECO:0000313" key="5">
    <source>
        <dbReference type="Proteomes" id="UP000824201"/>
    </source>
</evidence>
<dbReference type="InterPro" id="IPR003439">
    <property type="entry name" value="ABC_transporter-like_ATP-bd"/>
</dbReference>
<keyword evidence="1" id="KW-0547">Nucleotide-binding</keyword>
<dbReference type="GO" id="GO:0005524">
    <property type="term" value="F:ATP binding"/>
    <property type="evidence" value="ECO:0007669"/>
    <property type="project" value="UniProtKB-KW"/>
</dbReference>
<dbReference type="EMBL" id="DVHN01000086">
    <property type="protein sequence ID" value="HIR88738.1"/>
    <property type="molecule type" value="Genomic_DNA"/>
</dbReference>
<keyword evidence="2 4" id="KW-0067">ATP-binding</keyword>
<dbReference type="InterPro" id="IPR027417">
    <property type="entry name" value="P-loop_NTPase"/>
</dbReference>
<evidence type="ECO:0000259" key="3">
    <source>
        <dbReference type="PROSITE" id="PS50893"/>
    </source>
</evidence>
<reference evidence="4" key="1">
    <citation type="submission" date="2020-10" db="EMBL/GenBank/DDBJ databases">
        <authorList>
            <person name="Gilroy R."/>
        </authorList>
    </citation>
    <scope>NUCLEOTIDE SEQUENCE</scope>
    <source>
        <strain evidence="4">ChiW13-3771</strain>
    </source>
</reference>
<reference evidence="4" key="2">
    <citation type="journal article" date="2021" name="PeerJ">
        <title>Extensive microbial diversity within the chicken gut microbiome revealed by metagenomics and culture.</title>
        <authorList>
            <person name="Gilroy R."/>
            <person name="Ravi A."/>
            <person name="Getino M."/>
            <person name="Pursley I."/>
            <person name="Horton D.L."/>
            <person name="Alikhan N.F."/>
            <person name="Baker D."/>
            <person name="Gharbi K."/>
            <person name="Hall N."/>
            <person name="Watson M."/>
            <person name="Adriaenssens E.M."/>
            <person name="Foster-Nyarko E."/>
            <person name="Jarju S."/>
            <person name="Secka A."/>
            <person name="Antonio M."/>
            <person name="Oren A."/>
            <person name="Chaudhuri R.R."/>
            <person name="La Ragione R."/>
            <person name="Hildebrand F."/>
            <person name="Pallen M.J."/>
        </authorList>
    </citation>
    <scope>NUCLEOTIDE SEQUENCE</scope>
    <source>
        <strain evidence="4">ChiW13-3771</strain>
    </source>
</reference>
<dbReference type="AlphaFoldDB" id="A0A9D1JD23"/>
<evidence type="ECO:0000256" key="2">
    <source>
        <dbReference type="ARBA" id="ARBA00022840"/>
    </source>
</evidence>